<proteinExistence type="predicted"/>
<dbReference type="PANTHER" id="PTHR10039">
    <property type="entry name" value="AMELOGENIN"/>
    <property type="match status" value="1"/>
</dbReference>
<protein>
    <submittedName>
        <fullName evidence="1">Uncharacterized protein</fullName>
    </submittedName>
</protein>
<evidence type="ECO:0000313" key="1">
    <source>
        <dbReference type="EMBL" id="KAK0630873.1"/>
    </source>
</evidence>
<dbReference type="AlphaFoldDB" id="A0AA39XBH6"/>
<organism evidence="1 2">
    <name type="scientific">Bombardia bombarda</name>
    <dbReference type="NCBI Taxonomy" id="252184"/>
    <lineage>
        <taxon>Eukaryota</taxon>
        <taxon>Fungi</taxon>
        <taxon>Dikarya</taxon>
        <taxon>Ascomycota</taxon>
        <taxon>Pezizomycotina</taxon>
        <taxon>Sordariomycetes</taxon>
        <taxon>Sordariomycetidae</taxon>
        <taxon>Sordariales</taxon>
        <taxon>Lasiosphaeriaceae</taxon>
        <taxon>Bombardia</taxon>
    </lineage>
</organism>
<reference evidence="1" key="1">
    <citation type="submission" date="2023-06" db="EMBL/GenBank/DDBJ databases">
        <title>Genome-scale phylogeny and comparative genomics of the fungal order Sordariales.</title>
        <authorList>
            <consortium name="Lawrence Berkeley National Laboratory"/>
            <person name="Hensen N."/>
            <person name="Bonometti L."/>
            <person name="Westerberg I."/>
            <person name="Brannstrom I.O."/>
            <person name="Guillou S."/>
            <person name="Cros-Aarteil S."/>
            <person name="Calhoun S."/>
            <person name="Haridas S."/>
            <person name="Kuo A."/>
            <person name="Mondo S."/>
            <person name="Pangilinan J."/>
            <person name="Riley R."/>
            <person name="LaButti K."/>
            <person name="Andreopoulos B."/>
            <person name="Lipzen A."/>
            <person name="Chen C."/>
            <person name="Yanf M."/>
            <person name="Daum C."/>
            <person name="Ng V."/>
            <person name="Clum A."/>
            <person name="Steindorff A."/>
            <person name="Ohm R."/>
            <person name="Martin F."/>
            <person name="Silar P."/>
            <person name="Natvig D."/>
            <person name="Lalanne C."/>
            <person name="Gautier V."/>
            <person name="Ament-velasquez S.L."/>
            <person name="Kruys A."/>
            <person name="Hutchinson M.I."/>
            <person name="Powell A.J."/>
            <person name="Barry K."/>
            <person name="Miller A.N."/>
            <person name="Grigoriev I.V."/>
            <person name="Debuchy R."/>
            <person name="Gladieux P."/>
            <person name="Thoren M.H."/>
            <person name="Johannesson H."/>
        </authorList>
    </citation>
    <scope>NUCLEOTIDE SEQUENCE</scope>
    <source>
        <strain evidence="1">SMH3391-2</strain>
    </source>
</reference>
<evidence type="ECO:0000313" key="2">
    <source>
        <dbReference type="Proteomes" id="UP001174934"/>
    </source>
</evidence>
<sequence length="300" mass="33944">MSVEFIGGNVGGGKAQAVHIVLDGLDECQEGTQRRLTSLKKALKVISLTDERVNLRGAITNYALQRLRDMPGKLTQLGITEADVERFGQDIGTRAAGMFLWARLVLDYLGKNFFYTRDEFRNAIDTLPVELTKFSTEHVADRLVPSYILDACKPLVEERQSSHFAFIHTSIKSYLESEDSKVRISEESRQEHIIASLRCLNSGLKFFNPQFSPATRNLHVVRGVFAFITYASRFWIDDIMELSPALEQQKCPEFCLPCVPTLALDFRAKKPDGFMKNDTVLNSRVNMADASIRHSTRPRH</sequence>
<dbReference type="PANTHER" id="PTHR10039:SF14">
    <property type="entry name" value="NACHT DOMAIN-CONTAINING PROTEIN"/>
    <property type="match status" value="1"/>
</dbReference>
<accession>A0AA39XBH6</accession>
<keyword evidence="2" id="KW-1185">Reference proteome</keyword>
<name>A0AA39XBH6_9PEZI</name>
<dbReference type="Proteomes" id="UP001174934">
    <property type="component" value="Unassembled WGS sequence"/>
</dbReference>
<dbReference type="EMBL" id="JAULSR010000002">
    <property type="protein sequence ID" value="KAK0630873.1"/>
    <property type="molecule type" value="Genomic_DNA"/>
</dbReference>
<gene>
    <name evidence="1" type="ORF">B0T17DRAFT_507309</name>
</gene>
<comment type="caution">
    <text evidence="1">The sequence shown here is derived from an EMBL/GenBank/DDBJ whole genome shotgun (WGS) entry which is preliminary data.</text>
</comment>